<keyword evidence="1" id="KW-0175">Coiled coil</keyword>
<evidence type="ECO:0000313" key="4">
    <source>
        <dbReference type="Proteomes" id="UP000823775"/>
    </source>
</evidence>
<dbReference type="EMBL" id="JACEIK010000102">
    <property type="protein sequence ID" value="MCD7449556.1"/>
    <property type="molecule type" value="Genomic_DNA"/>
</dbReference>
<protein>
    <submittedName>
        <fullName evidence="3">Uncharacterized protein</fullName>
    </submittedName>
</protein>
<proteinExistence type="predicted"/>
<dbReference type="Proteomes" id="UP000823775">
    <property type="component" value="Unassembled WGS sequence"/>
</dbReference>
<comment type="caution">
    <text evidence="3">The sequence shown here is derived from an EMBL/GenBank/DDBJ whole genome shotgun (WGS) entry which is preliminary data.</text>
</comment>
<feature type="compositionally biased region" description="Polar residues" evidence="2">
    <location>
        <begin position="51"/>
        <end position="60"/>
    </location>
</feature>
<evidence type="ECO:0000256" key="1">
    <source>
        <dbReference type="SAM" id="Coils"/>
    </source>
</evidence>
<gene>
    <name evidence="3" type="ORF">HAX54_000619</name>
</gene>
<evidence type="ECO:0000313" key="3">
    <source>
        <dbReference type="EMBL" id="MCD7449556.1"/>
    </source>
</evidence>
<keyword evidence="4" id="KW-1185">Reference proteome</keyword>
<feature type="compositionally biased region" description="Basic and acidic residues" evidence="2">
    <location>
        <begin position="61"/>
        <end position="85"/>
    </location>
</feature>
<reference evidence="3 4" key="1">
    <citation type="journal article" date="2021" name="BMC Genomics">
        <title>Datura genome reveals duplications of psychoactive alkaloid biosynthetic genes and high mutation rate following tissue culture.</title>
        <authorList>
            <person name="Rajewski A."/>
            <person name="Carter-House D."/>
            <person name="Stajich J."/>
            <person name="Litt A."/>
        </authorList>
    </citation>
    <scope>NUCLEOTIDE SEQUENCE [LARGE SCALE GENOMIC DNA]</scope>
    <source>
        <strain evidence="3">AR-01</strain>
    </source>
</reference>
<name>A0ABS8RRZ0_DATST</name>
<sequence length="366" mass="41847">MGQLKEEKETLQIELEALKSELPSVKEQLDSAEKEIAQLSQMQKATEEDNSSLSSKSFTSHGRDRASLTKDPRPFSEIRNRETEGKMNSALLRKLEEKEEEFSSQMQALTNKNKQYATLEIESLNELKGKSRGMEQQRNKMSADLGDLTNEKSEIESQLEAKAGETSEYLAQLENLKEELARKTSDGQRMLEEKEGLVVQIREEKGSLHKISELENALAEKKKLLPKQQIELLQTEKSQLELVIETGKQESTESLVQAENLNTELSQKIVDQMIKLKEKEEALGKFWRQKVSQTPEMKIEEIMYKGKRKNGAGGRQLYLIDINRVAYNDLVDDPRSRNQKISDIVGKGLAFGCCHLYMHSFEIPFF</sequence>
<feature type="region of interest" description="Disordered" evidence="2">
    <location>
        <begin position="20"/>
        <end position="87"/>
    </location>
</feature>
<evidence type="ECO:0000256" key="2">
    <source>
        <dbReference type="SAM" id="MobiDB-lite"/>
    </source>
</evidence>
<dbReference type="PANTHER" id="PTHR47357:SF1">
    <property type="entry name" value="SPINDLE POLE BODY COMPONENT 110"/>
    <property type="match status" value="1"/>
</dbReference>
<dbReference type="PANTHER" id="PTHR47357">
    <property type="entry name" value="COP1-INTERACTIVE PROTEIN 1"/>
    <property type="match status" value="1"/>
</dbReference>
<organism evidence="3 4">
    <name type="scientific">Datura stramonium</name>
    <name type="common">Jimsonweed</name>
    <name type="synonym">Common thornapple</name>
    <dbReference type="NCBI Taxonomy" id="4076"/>
    <lineage>
        <taxon>Eukaryota</taxon>
        <taxon>Viridiplantae</taxon>
        <taxon>Streptophyta</taxon>
        <taxon>Embryophyta</taxon>
        <taxon>Tracheophyta</taxon>
        <taxon>Spermatophyta</taxon>
        <taxon>Magnoliopsida</taxon>
        <taxon>eudicotyledons</taxon>
        <taxon>Gunneridae</taxon>
        <taxon>Pentapetalae</taxon>
        <taxon>asterids</taxon>
        <taxon>lamiids</taxon>
        <taxon>Solanales</taxon>
        <taxon>Solanaceae</taxon>
        <taxon>Solanoideae</taxon>
        <taxon>Datureae</taxon>
        <taxon>Datura</taxon>
    </lineage>
</organism>
<feature type="compositionally biased region" description="Basic and acidic residues" evidence="2">
    <location>
        <begin position="27"/>
        <end position="36"/>
    </location>
</feature>
<feature type="coiled-coil region" evidence="1">
    <location>
        <begin position="92"/>
        <end position="282"/>
    </location>
</feature>
<accession>A0ABS8RRZ0</accession>